<proteinExistence type="predicted"/>
<sequence length="82" mass="9290">MLSLSSGNVGEMTSHAKKDMTVLQMLEEITRNYLVARLCILYLIFTKLAKNKKRKWTQLALPYNMMGWTGMRSVGFVPCSGS</sequence>
<accession>A0ABD1FNJ2</accession>
<evidence type="ECO:0000313" key="1">
    <source>
        <dbReference type="EMBL" id="KAL1532263.1"/>
    </source>
</evidence>
<dbReference type="AlphaFoldDB" id="A0ABD1FNJ2"/>
<protein>
    <submittedName>
        <fullName evidence="1">Uncharacterized protein</fullName>
    </submittedName>
</protein>
<dbReference type="EMBL" id="JBEAFC010000014">
    <property type="protein sequence ID" value="KAL1532263.1"/>
    <property type="molecule type" value="Genomic_DNA"/>
</dbReference>
<evidence type="ECO:0000313" key="2">
    <source>
        <dbReference type="Proteomes" id="UP001567538"/>
    </source>
</evidence>
<gene>
    <name evidence="1" type="ORF">AAHA92_32292</name>
</gene>
<name>A0ABD1FNJ2_SALDI</name>
<reference evidence="1 2" key="1">
    <citation type="submission" date="2024-06" db="EMBL/GenBank/DDBJ databases">
        <title>A chromosome level genome sequence of Diviner's sage (Salvia divinorum).</title>
        <authorList>
            <person name="Ford S.A."/>
            <person name="Ro D.-K."/>
            <person name="Ness R.W."/>
            <person name="Phillips M.A."/>
        </authorList>
    </citation>
    <scope>NUCLEOTIDE SEQUENCE [LARGE SCALE GENOMIC DNA]</scope>
    <source>
        <strain evidence="1">SAF-2024a</strain>
        <tissue evidence="1">Leaf</tissue>
    </source>
</reference>
<dbReference type="Proteomes" id="UP001567538">
    <property type="component" value="Unassembled WGS sequence"/>
</dbReference>
<keyword evidence="2" id="KW-1185">Reference proteome</keyword>
<organism evidence="1 2">
    <name type="scientific">Salvia divinorum</name>
    <name type="common">Maria pastora</name>
    <name type="synonym">Diviner's sage</name>
    <dbReference type="NCBI Taxonomy" id="28513"/>
    <lineage>
        <taxon>Eukaryota</taxon>
        <taxon>Viridiplantae</taxon>
        <taxon>Streptophyta</taxon>
        <taxon>Embryophyta</taxon>
        <taxon>Tracheophyta</taxon>
        <taxon>Spermatophyta</taxon>
        <taxon>Magnoliopsida</taxon>
        <taxon>eudicotyledons</taxon>
        <taxon>Gunneridae</taxon>
        <taxon>Pentapetalae</taxon>
        <taxon>asterids</taxon>
        <taxon>lamiids</taxon>
        <taxon>Lamiales</taxon>
        <taxon>Lamiaceae</taxon>
        <taxon>Nepetoideae</taxon>
        <taxon>Mentheae</taxon>
        <taxon>Salviinae</taxon>
        <taxon>Salvia</taxon>
        <taxon>Salvia subgen. Calosphace</taxon>
    </lineage>
</organism>
<comment type="caution">
    <text evidence="1">The sequence shown here is derived from an EMBL/GenBank/DDBJ whole genome shotgun (WGS) entry which is preliminary data.</text>
</comment>